<dbReference type="EMBL" id="AMZH03011129">
    <property type="protein sequence ID" value="RRT53467.1"/>
    <property type="molecule type" value="Genomic_DNA"/>
</dbReference>
<evidence type="ECO:0000313" key="3">
    <source>
        <dbReference type="Proteomes" id="UP000287651"/>
    </source>
</evidence>
<name>A0A426YP22_ENSVE</name>
<evidence type="ECO:0000313" key="2">
    <source>
        <dbReference type="EMBL" id="RRT53467.1"/>
    </source>
</evidence>
<comment type="caution">
    <text evidence="2">The sequence shown here is derived from an EMBL/GenBank/DDBJ whole genome shotgun (WGS) entry which is preliminary data.</text>
</comment>
<reference evidence="2 3" key="1">
    <citation type="journal article" date="2014" name="Agronomy (Basel)">
        <title>A Draft Genome Sequence for Ensete ventricosum, the Drought-Tolerant Tree Against Hunger.</title>
        <authorList>
            <person name="Harrison J."/>
            <person name="Moore K.A."/>
            <person name="Paszkiewicz K."/>
            <person name="Jones T."/>
            <person name="Grant M."/>
            <person name="Ambacheew D."/>
            <person name="Muzemil S."/>
            <person name="Studholme D.J."/>
        </authorList>
    </citation>
    <scope>NUCLEOTIDE SEQUENCE [LARGE SCALE GENOMIC DNA]</scope>
</reference>
<feature type="compositionally biased region" description="Basic and acidic residues" evidence="1">
    <location>
        <begin position="152"/>
        <end position="163"/>
    </location>
</feature>
<dbReference type="Proteomes" id="UP000287651">
    <property type="component" value="Unassembled WGS sequence"/>
</dbReference>
<gene>
    <name evidence="2" type="ORF">B296_00036282</name>
</gene>
<accession>A0A426YP22</accession>
<organism evidence="2 3">
    <name type="scientific">Ensete ventricosum</name>
    <name type="common">Abyssinian banana</name>
    <name type="synonym">Musa ensete</name>
    <dbReference type="NCBI Taxonomy" id="4639"/>
    <lineage>
        <taxon>Eukaryota</taxon>
        <taxon>Viridiplantae</taxon>
        <taxon>Streptophyta</taxon>
        <taxon>Embryophyta</taxon>
        <taxon>Tracheophyta</taxon>
        <taxon>Spermatophyta</taxon>
        <taxon>Magnoliopsida</taxon>
        <taxon>Liliopsida</taxon>
        <taxon>Zingiberales</taxon>
        <taxon>Musaceae</taxon>
        <taxon>Ensete</taxon>
    </lineage>
</organism>
<protein>
    <submittedName>
        <fullName evidence="2">Uncharacterized protein</fullName>
    </submittedName>
</protein>
<proteinExistence type="predicted"/>
<evidence type="ECO:0000256" key="1">
    <source>
        <dbReference type="SAM" id="MobiDB-lite"/>
    </source>
</evidence>
<dbReference type="AlphaFoldDB" id="A0A426YP22"/>
<feature type="compositionally biased region" description="Basic residues" evidence="1">
    <location>
        <begin position="123"/>
        <end position="134"/>
    </location>
</feature>
<feature type="region of interest" description="Disordered" evidence="1">
    <location>
        <begin position="212"/>
        <end position="231"/>
    </location>
</feature>
<feature type="region of interest" description="Disordered" evidence="1">
    <location>
        <begin position="123"/>
        <end position="191"/>
    </location>
</feature>
<sequence>MLNNSCWRKELPSESRGGLGSITVGAVVAAATEAGGPSAARRSLDLESAGGGRHRQAHRRWWRRVVGVGRRRRRRVVGLRLFGCIHGGRALDQLRDGRRRGLGDYLESISVLSHCYSKAGIIRSKRKKGGRRGQGKILGSKGSDIPPNAAAEGDKKGPEEEKGGVGGREGGGGGGKGYGKGELMRQQKQRAITADNCRAQGFLGVALKPFAMDPPRHPTSMIKKQGFSPPL</sequence>
<feature type="compositionally biased region" description="Gly residues" evidence="1">
    <location>
        <begin position="164"/>
        <end position="180"/>
    </location>
</feature>